<protein>
    <submittedName>
        <fullName evidence="1">Uncharacterized protein</fullName>
    </submittedName>
</protein>
<dbReference type="EMBL" id="NRSD01000009">
    <property type="protein sequence ID" value="MBK1645056.1"/>
    <property type="molecule type" value="Genomic_DNA"/>
</dbReference>
<dbReference type="Proteomes" id="UP001138802">
    <property type="component" value="Unassembled WGS sequence"/>
</dbReference>
<sequence length="72" mass="7809">MARFSDKVLKPCLGGEFVDGVRPSVPLEARQVTPQPKGSPAVTGALQSHHAHHAMPITLYREVPLTRLAAIR</sequence>
<accession>A0A9X0WIC8</accession>
<organism evidence="1 2">
    <name type="scientific">Thiocapsa imhoffii</name>
    <dbReference type="NCBI Taxonomy" id="382777"/>
    <lineage>
        <taxon>Bacteria</taxon>
        <taxon>Pseudomonadati</taxon>
        <taxon>Pseudomonadota</taxon>
        <taxon>Gammaproteobacteria</taxon>
        <taxon>Chromatiales</taxon>
        <taxon>Chromatiaceae</taxon>
        <taxon>Thiocapsa</taxon>
    </lineage>
</organism>
<dbReference type="AlphaFoldDB" id="A0A9X0WIC8"/>
<reference evidence="1 2" key="1">
    <citation type="journal article" date="2020" name="Microorganisms">
        <title>Osmotic Adaptation and Compatible Solute Biosynthesis of Phototrophic Bacteria as Revealed from Genome Analyses.</title>
        <authorList>
            <person name="Imhoff J.F."/>
            <person name="Rahn T."/>
            <person name="Kunzel S."/>
            <person name="Keller A."/>
            <person name="Neulinger S.C."/>
        </authorList>
    </citation>
    <scope>NUCLEOTIDE SEQUENCE [LARGE SCALE GENOMIC DNA]</scope>
    <source>
        <strain evidence="1 2">DSM 21303</strain>
    </source>
</reference>
<gene>
    <name evidence="1" type="ORF">CKO25_10405</name>
</gene>
<evidence type="ECO:0000313" key="2">
    <source>
        <dbReference type="Proteomes" id="UP001138802"/>
    </source>
</evidence>
<evidence type="ECO:0000313" key="1">
    <source>
        <dbReference type="EMBL" id="MBK1645056.1"/>
    </source>
</evidence>
<proteinExistence type="predicted"/>
<comment type="caution">
    <text evidence="1">The sequence shown here is derived from an EMBL/GenBank/DDBJ whole genome shotgun (WGS) entry which is preliminary data.</text>
</comment>
<keyword evidence="2" id="KW-1185">Reference proteome</keyword>
<name>A0A9X0WIC8_9GAMM</name>